<dbReference type="AlphaFoldDB" id="A0AAJ2H3X1"/>
<protein>
    <submittedName>
        <fullName evidence="1">Uncharacterized protein</fullName>
    </submittedName>
</protein>
<accession>A0AAJ2H3X1</accession>
<name>A0AAJ2H3X1_9HYPH</name>
<gene>
    <name evidence="1" type="ORF">RJJ65_40625</name>
</gene>
<organism evidence="1 2">
    <name type="scientific">Rhizobium hidalgonense</name>
    <dbReference type="NCBI Taxonomy" id="1538159"/>
    <lineage>
        <taxon>Bacteria</taxon>
        <taxon>Pseudomonadati</taxon>
        <taxon>Pseudomonadota</taxon>
        <taxon>Alphaproteobacteria</taxon>
        <taxon>Hyphomicrobiales</taxon>
        <taxon>Rhizobiaceae</taxon>
        <taxon>Rhizobium/Agrobacterium group</taxon>
        <taxon>Rhizobium</taxon>
    </lineage>
</organism>
<comment type="caution">
    <text evidence="1">The sequence shown here is derived from an EMBL/GenBank/DDBJ whole genome shotgun (WGS) entry which is preliminary data.</text>
</comment>
<proteinExistence type="predicted"/>
<dbReference type="Proteomes" id="UP001268610">
    <property type="component" value="Unassembled WGS sequence"/>
</dbReference>
<dbReference type="RefSeq" id="WP_310866819.1">
    <property type="nucleotide sequence ID" value="NZ_JAVLSF010001294.1"/>
</dbReference>
<evidence type="ECO:0000313" key="1">
    <source>
        <dbReference type="EMBL" id="MDR9778855.1"/>
    </source>
</evidence>
<feature type="non-terminal residue" evidence="1">
    <location>
        <position position="1"/>
    </location>
</feature>
<evidence type="ECO:0000313" key="2">
    <source>
        <dbReference type="Proteomes" id="UP001268610"/>
    </source>
</evidence>
<sequence>SNLDYTFVTLLEPLLINRINGGLFLLQVIVKSDYIKYQNASKDLIRHPFVTDACAFFKYHGFLFLRKLIFKLIGLQIAYA</sequence>
<reference evidence="1" key="1">
    <citation type="submission" date="2023-04" db="EMBL/GenBank/DDBJ databases">
        <title>Genomic characterization of faba bean (Vicia faba) microsymbionts in Mexican soils.</title>
        <authorList>
            <person name="Rivera Orduna F.N."/>
            <person name="Guevara-Luna J."/>
            <person name="Yan J."/>
            <person name="Arroyo-Herrera I."/>
            <person name="Li Y."/>
            <person name="Vasquez-Murrieta M.S."/>
            <person name="Wang E.T."/>
        </authorList>
    </citation>
    <scope>NUCLEOTIDE SEQUENCE</scope>
    <source>
        <strain evidence="1">CH26</strain>
    </source>
</reference>
<dbReference type="EMBL" id="JAVLSF010001294">
    <property type="protein sequence ID" value="MDR9778855.1"/>
    <property type="molecule type" value="Genomic_DNA"/>
</dbReference>